<reference evidence="2 3" key="1">
    <citation type="submission" date="2019-06" db="EMBL/GenBank/DDBJ databases">
        <title>Genome sequence of Litorilinea aerophila BAA-2444.</title>
        <authorList>
            <person name="Maclea K.S."/>
            <person name="Maurais E.G."/>
            <person name="Iannazzi L.C."/>
        </authorList>
    </citation>
    <scope>NUCLEOTIDE SEQUENCE [LARGE SCALE GENOMIC DNA]</scope>
    <source>
        <strain evidence="2 3">ATCC BAA-2444</strain>
    </source>
</reference>
<dbReference type="InParanoid" id="A0A540VIB3"/>
<dbReference type="OrthoDB" id="9779761at2"/>
<dbReference type="Proteomes" id="UP000317371">
    <property type="component" value="Unassembled WGS sequence"/>
</dbReference>
<sequence length="235" mass="27142">MALDEETLATADDALQLLEAIDEWQWDHDDYPTFQRVPSRNGYYTPSSAHGEVWPIIKSLHFPFIEKVAHKFRQLKTNSQAKHNPSLVLYLREKTERPVLEPHYGPGRPEWMLPEEVQDDATFPEGGKQRITVNAYERNPKARAACIAHYGAYCQICGFDFQEQYGEAGRGTIHVHHIKPLSEVGEKYQVDPIRDLIPVCPNCHAIIHKRNPPYTVEEVIQFIKNRKSKIHPHRS</sequence>
<dbReference type="EMBL" id="VIGC01000008">
    <property type="protein sequence ID" value="TQE96490.1"/>
    <property type="molecule type" value="Genomic_DNA"/>
</dbReference>
<accession>A0A540VIB3</accession>
<dbReference type="InterPro" id="IPR003615">
    <property type="entry name" value="HNH_nuc"/>
</dbReference>
<dbReference type="CDD" id="cd00085">
    <property type="entry name" value="HNHc"/>
    <property type="match status" value="1"/>
</dbReference>
<keyword evidence="3" id="KW-1185">Reference proteome</keyword>
<dbReference type="SMART" id="SM00507">
    <property type="entry name" value="HNHc"/>
    <property type="match status" value="1"/>
</dbReference>
<name>A0A540VIB3_9CHLR</name>
<dbReference type="GO" id="GO:0004519">
    <property type="term" value="F:endonuclease activity"/>
    <property type="evidence" value="ECO:0007669"/>
    <property type="project" value="InterPro"/>
</dbReference>
<dbReference type="AlphaFoldDB" id="A0A540VIB3"/>
<evidence type="ECO:0000313" key="2">
    <source>
        <dbReference type="EMBL" id="TQE96490.1"/>
    </source>
</evidence>
<dbReference type="GO" id="GO:0008270">
    <property type="term" value="F:zinc ion binding"/>
    <property type="evidence" value="ECO:0007669"/>
    <property type="project" value="InterPro"/>
</dbReference>
<dbReference type="Gene3D" id="1.10.30.50">
    <property type="match status" value="1"/>
</dbReference>
<dbReference type="GO" id="GO:0003676">
    <property type="term" value="F:nucleic acid binding"/>
    <property type="evidence" value="ECO:0007669"/>
    <property type="project" value="InterPro"/>
</dbReference>
<comment type="caution">
    <text evidence="2">The sequence shown here is derived from an EMBL/GenBank/DDBJ whole genome shotgun (WGS) entry which is preliminary data.</text>
</comment>
<gene>
    <name evidence="2" type="ORF">FKZ61_08115</name>
</gene>
<dbReference type="Pfam" id="PF01844">
    <property type="entry name" value="HNH"/>
    <property type="match status" value="1"/>
</dbReference>
<proteinExistence type="predicted"/>
<evidence type="ECO:0000313" key="3">
    <source>
        <dbReference type="Proteomes" id="UP000317371"/>
    </source>
</evidence>
<evidence type="ECO:0000259" key="1">
    <source>
        <dbReference type="SMART" id="SM00507"/>
    </source>
</evidence>
<protein>
    <recommendedName>
        <fullName evidence="1">HNH nuclease domain-containing protein</fullName>
    </recommendedName>
</protein>
<feature type="domain" description="HNH nuclease" evidence="1">
    <location>
        <begin position="141"/>
        <end position="205"/>
    </location>
</feature>
<organism evidence="2 3">
    <name type="scientific">Litorilinea aerophila</name>
    <dbReference type="NCBI Taxonomy" id="1204385"/>
    <lineage>
        <taxon>Bacteria</taxon>
        <taxon>Bacillati</taxon>
        <taxon>Chloroflexota</taxon>
        <taxon>Caldilineae</taxon>
        <taxon>Caldilineales</taxon>
        <taxon>Caldilineaceae</taxon>
        <taxon>Litorilinea</taxon>
    </lineage>
</organism>
<dbReference type="InterPro" id="IPR002711">
    <property type="entry name" value="HNH"/>
</dbReference>